<evidence type="ECO:0000313" key="2">
    <source>
        <dbReference type="Proteomes" id="UP000245626"/>
    </source>
</evidence>
<keyword evidence="2" id="KW-1185">Reference proteome</keyword>
<name>A0ACD0NTZ8_9BASI</name>
<dbReference type="Proteomes" id="UP000245626">
    <property type="component" value="Unassembled WGS sequence"/>
</dbReference>
<sequence>MPQQESSEELVAKLIYKLLNNDQGADQFLLTLSDGRVIDTKGWNGWEWTHGVALFGLWEHHSLSLDPSSLEIITDWFEDRMAQGGTTKNINTMAPFLALACVVEKYPDHPNRVKYVGWLDEWAEWAMNGLARTEEGGFQHVTYVSDHDQQLWDDTLVMTVLPLAKIGIVLNRPHYLEEARYQFLLHVRYLSDTRTGLWFHGWNFNGRHNFAKALWARGNCWITLAIPMFLGMMMAARGETRWSAKWEEEDGLSRTLVSTLLCQLDKLCEVQDASTGLFHTLLDDPGSYLESSATAGFAAGALLALRLDMVPASDPRRGKYENMARKALSGVVSMIAEDGELRQTSFGTAMGHDLDFYRKIPITPMPYGQALALFAIVQGMASERSSSSSSSL</sequence>
<protein>
    <submittedName>
        <fullName evidence="1">Glycosyl hydrolase</fullName>
    </submittedName>
</protein>
<evidence type="ECO:0000313" key="1">
    <source>
        <dbReference type="EMBL" id="PWN49323.1"/>
    </source>
</evidence>
<organism evidence="1 2">
    <name type="scientific">Violaceomyces palustris</name>
    <dbReference type="NCBI Taxonomy" id="1673888"/>
    <lineage>
        <taxon>Eukaryota</taxon>
        <taxon>Fungi</taxon>
        <taxon>Dikarya</taxon>
        <taxon>Basidiomycota</taxon>
        <taxon>Ustilaginomycotina</taxon>
        <taxon>Ustilaginomycetes</taxon>
        <taxon>Violaceomycetales</taxon>
        <taxon>Violaceomycetaceae</taxon>
        <taxon>Violaceomyces</taxon>
    </lineage>
</organism>
<keyword evidence="1" id="KW-0378">Hydrolase</keyword>
<dbReference type="EMBL" id="KZ820068">
    <property type="protein sequence ID" value="PWN49323.1"/>
    <property type="molecule type" value="Genomic_DNA"/>
</dbReference>
<gene>
    <name evidence="1" type="ORF">IE53DRAFT_380654</name>
</gene>
<proteinExistence type="predicted"/>
<reference evidence="1 2" key="1">
    <citation type="journal article" date="2018" name="Mol. Biol. Evol.">
        <title>Broad Genomic Sampling Reveals a Smut Pathogenic Ancestry of the Fungal Clade Ustilaginomycotina.</title>
        <authorList>
            <person name="Kijpornyongpan T."/>
            <person name="Mondo S.J."/>
            <person name="Barry K."/>
            <person name="Sandor L."/>
            <person name="Lee J."/>
            <person name="Lipzen A."/>
            <person name="Pangilinan J."/>
            <person name="LaButti K."/>
            <person name="Hainaut M."/>
            <person name="Henrissat B."/>
            <person name="Grigoriev I.V."/>
            <person name="Spatafora J.W."/>
            <person name="Aime M.C."/>
        </authorList>
    </citation>
    <scope>NUCLEOTIDE SEQUENCE [LARGE SCALE GENOMIC DNA]</scope>
    <source>
        <strain evidence="1 2">SA 807</strain>
    </source>
</reference>
<accession>A0ACD0NTZ8</accession>